<proteinExistence type="predicted"/>
<gene>
    <name evidence="1" type="ORF">RPERSI_LOCUS7408</name>
</gene>
<evidence type="ECO:0000313" key="2">
    <source>
        <dbReference type="Proteomes" id="UP000789920"/>
    </source>
</evidence>
<name>A0ACA9N8I5_9GLOM</name>
<comment type="caution">
    <text evidence="1">The sequence shown here is derived from an EMBL/GenBank/DDBJ whole genome shotgun (WGS) entry which is preliminary data.</text>
</comment>
<organism evidence="1 2">
    <name type="scientific">Racocetra persica</name>
    <dbReference type="NCBI Taxonomy" id="160502"/>
    <lineage>
        <taxon>Eukaryota</taxon>
        <taxon>Fungi</taxon>
        <taxon>Fungi incertae sedis</taxon>
        <taxon>Mucoromycota</taxon>
        <taxon>Glomeromycotina</taxon>
        <taxon>Glomeromycetes</taxon>
        <taxon>Diversisporales</taxon>
        <taxon>Gigasporaceae</taxon>
        <taxon>Racocetra</taxon>
    </lineage>
</organism>
<reference evidence="1" key="1">
    <citation type="submission" date="2021-06" db="EMBL/GenBank/DDBJ databases">
        <authorList>
            <person name="Kallberg Y."/>
            <person name="Tangrot J."/>
            <person name="Rosling A."/>
        </authorList>
    </citation>
    <scope>NUCLEOTIDE SEQUENCE</scope>
    <source>
        <strain evidence="1">MA461A</strain>
    </source>
</reference>
<evidence type="ECO:0000313" key="1">
    <source>
        <dbReference type="EMBL" id="CAG8639162.1"/>
    </source>
</evidence>
<dbReference type="EMBL" id="CAJVQC010012515">
    <property type="protein sequence ID" value="CAG8639162.1"/>
    <property type="molecule type" value="Genomic_DNA"/>
</dbReference>
<dbReference type="Proteomes" id="UP000789920">
    <property type="component" value="Unassembled WGS sequence"/>
</dbReference>
<keyword evidence="2" id="KW-1185">Reference proteome</keyword>
<accession>A0ACA9N8I5</accession>
<protein>
    <submittedName>
        <fullName evidence="1">23344_t:CDS:1</fullName>
    </submittedName>
</protein>
<sequence>IASSNTPGFKYLKFFKPEYHTKIAEILKEDPILKDVITLILQNSEQKQEILTEFKVKAIRNNKIRVFDFENKTDTEHG</sequence>
<feature type="non-terminal residue" evidence="1">
    <location>
        <position position="1"/>
    </location>
</feature>